<feature type="transmembrane region" description="Helical" evidence="6">
    <location>
        <begin position="59"/>
        <end position="79"/>
    </location>
</feature>
<dbReference type="GeneID" id="5005116"/>
<dbReference type="EMBL" id="CP000593">
    <property type="protein sequence ID" value="ABO99203.1"/>
    <property type="molecule type" value="Genomic_DNA"/>
</dbReference>
<keyword evidence="2 6" id="KW-0812">Transmembrane</keyword>
<dbReference type="eggNOG" id="KOG2765">
    <property type="taxonomic scope" value="Eukaryota"/>
</dbReference>
<comment type="subcellular location">
    <subcellularLocation>
        <location evidence="1">Membrane</location>
        <topology evidence="1">Multi-pass membrane protein</topology>
    </subcellularLocation>
</comment>
<accession>A4S6A6</accession>
<dbReference type="PANTHER" id="PTHR23051">
    <property type="entry name" value="SOLUTE CARRIER FAMILY 35, MEMBER F5"/>
    <property type="match status" value="1"/>
</dbReference>
<evidence type="ECO:0000256" key="3">
    <source>
        <dbReference type="ARBA" id="ARBA00022989"/>
    </source>
</evidence>
<dbReference type="Proteomes" id="UP000001568">
    <property type="component" value="Chromosome 13"/>
</dbReference>
<feature type="transmembrane region" description="Helical" evidence="6">
    <location>
        <begin position="187"/>
        <end position="206"/>
    </location>
</feature>
<feature type="transmembrane region" description="Helical" evidence="6">
    <location>
        <begin position="32"/>
        <end position="53"/>
    </location>
</feature>
<protein>
    <submittedName>
        <fullName evidence="7">DMT family transporter</fullName>
    </submittedName>
</protein>
<dbReference type="AlphaFoldDB" id="A4S6A6"/>
<dbReference type="Gramene" id="ABO99203">
    <property type="protein sequence ID" value="ABO99203"/>
    <property type="gene ID" value="OSTLU_88914"/>
</dbReference>
<dbReference type="OMA" id="IPSEMFC"/>
<dbReference type="HOGENOM" id="CLU_026578_2_2_1"/>
<dbReference type="InterPro" id="IPR037185">
    <property type="entry name" value="EmrE-like"/>
</dbReference>
<dbReference type="OrthoDB" id="1436450at2759"/>
<name>A4S6A6_OSTLU</name>
<feature type="region of interest" description="Disordered" evidence="5">
    <location>
        <begin position="154"/>
        <end position="173"/>
    </location>
</feature>
<evidence type="ECO:0000313" key="8">
    <source>
        <dbReference type="Proteomes" id="UP000001568"/>
    </source>
</evidence>
<evidence type="ECO:0000256" key="4">
    <source>
        <dbReference type="ARBA" id="ARBA00023136"/>
    </source>
</evidence>
<evidence type="ECO:0000313" key="7">
    <source>
        <dbReference type="EMBL" id="ABO99203.1"/>
    </source>
</evidence>
<feature type="transmembrane region" description="Helical" evidence="6">
    <location>
        <begin position="218"/>
        <end position="236"/>
    </location>
</feature>
<dbReference type="SUPFAM" id="SSF103481">
    <property type="entry name" value="Multidrug resistance efflux transporter EmrE"/>
    <property type="match status" value="1"/>
</dbReference>
<dbReference type="PANTHER" id="PTHR23051:SF0">
    <property type="entry name" value="SOLUTE CARRIER FAMILY 35 MEMBER F5"/>
    <property type="match status" value="1"/>
</dbReference>
<feature type="compositionally biased region" description="Basic and acidic residues" evidence="5">
    <location>
        <begin position="156"/>
        <end position="166"/>
    </location>
</feature>
<keyword evidence="8" id="KW-1185">Reference proteome</keyword>
<organism evidence="7 8">
    <name type="scientific">Ostreococcus lucimarinus (strain CCE9901)</name>
    <dbReference type="NCBI Taxonomy" id="436017"/>
    <lineage>
        <taxon>Eukaryota</taxon>
        <taxon>Viridiplantae</taxon>
        <taxon>Chlorophyta</taxon>
        <taxon>Mamiellophyceae</taxon>
        <taxon>Mamiellales</taxon>
        <taxon>Bathycoccaceae</taxon>
        <taxon>Ostreococcus</taxon>
    </lineage>
</organism>
<evidence type="ECO:0000256" key="6">
    <source>
        <dbReference type="SAM" id="Phobius"/>
    </source>
</evidence>
<evidence type="ECO:0000256" key="1">
    <source>
        <dbReference type="ARBA" id="ARBA00004141"/>
    </source>
</evidence>
<gene>
    <name evidence="7" type="ORF">OSTLU_88914</name>
</gene>
<proteinExistence type="predicted"/>
<feature type="transmembrane region" description="Helical" evidence="6">
    <location>
        <begin position="243"/>
        <end position="262"/>
    </location>
</feature>
<evidence type="ECO:0000256" key="2">
    <source>
        <dbReference type="ARBA" id="ARBA00022692"/>
    </source>
</evidence>
<feature type="transmembrane region" description="Helical" evidence="6">
    <location>
        <begin position="296"/>
        <end position="316"/>
    </location>
</feature>
<sequence>MPSPAPPAPKSPKRTNATIALARAPRACSGAALGYFFIALVCVIWIAASFLVARLEAHGLSPVLLSFICGSGFIILVPLRLGTIARGCAAMVESARGARAGQRDARRGAGRANADDEAERGHSSSARAGAAKKRTPGEGHANAVELVPLATAGGEGETRDAERGKANETAASRAKRRGEAGMYSFEYHLKAAFVVAPIWVMAQLAFDYSLLMTTVTANSMLSSSSAVFTFVVSVYMGLDKFSWMKVAAIVAYVIGTVLVTLADRDPRGVNFDEASAEDMANNALGQNIQSPALGNVLALAAAGLYALYTATMKLYLKDDDKTDMTLFFALMGIFNFVGYGAVLIVTRALNGLPNLFFAFTERVFWLACAKAFFDNVLSDYLWARAVLLTSPTVASIGLSLQIPLAATVEVFIGQPAWASHFQNAALMASGTLFVIAGFLGVA</sequence>
<keyword evidence="4 6" id="KW-0472">Membrane</keyword>
<feature type="transmembrane region" description="Helical" evidence="6">
    <location>
        <begin position="328"/>
        <end position="349"/>
    </location>
</feature>
<reference evidence="7 8" key="1">
    <citation type="journal article" date="2007" name="Proc. Natl. Acad. Sci. U.S.A.">
        <title>The tiny eukaryote Ostreococcus provides genomic insights into the paradox of plankton speciation.</title>
        <authorList>
            <person name="Palenik B."/>
            <person name="Grimwood J."/>
            <person name="Aerts A."/>
            <person name="Rouze P."/>
            <person name="Salamov A."/>
            <person name="Putnam N."/>
            <person name="Dupont C."/>
            <person name="Jorgensen R."/>
            <person name="Derelle E."/>
            <person name="Rombauts S."/>
            <person name="Zhou K."/>
            <person name="Otillar R."/>
            <person name="Merchant S.S."/>
            <person name="Podell S."/>
            <person name="Gaasterland T."/>
            <person name="Napoli C."/>
            <person name="Gendler K."/>
            <person name="Manuell A."/>
            <person name="Tai V."/>
            <person name="Vallon O."/>
            <person name="Piganeau G."/>
            <person name="Jancek S."/>
            <person name="Heijde M."/>
            <person name="Jabbari K."/>
            <person name="Bowler C."/>
            <person name="Lohr M."/>
            <person name="Robbens S."/>
            <person name="Werner G."/>
            <person name="Dubchak I."/>
            <person name="Pazour G.J."/>
            <person name="Ren Q."/>
            <person name="Paulsen I."/>
            <person name="Delwiche C."/>
            <person name="Schmutz J."/>
            <person name="Rokhsar D."/>
            <person name="Van de Peer Y."/>
            <person name="Moreau H."/>
            <person name="Grigoriev I.V."/>
        </authorList>
    </citation>
    <scope>NUCLEOTIDE SEQUENCE [LARGE SCALE GENOMIC DNA]</scope>
    <source>
        <strain evidence="7 8">CCE9901</strain>
    </source>
</reference>
<dbReference type="RefSeq" id="XP_001420910.1">
    <property type="nucleotide sequence ID" value="XM_001420873.1"/>
</dbReference>
<feature type="transmembrane region" description="Helical" evidence="6">
    <location>
        <begin position="424"/>
        <end position="441"/>
    </location>
</feature>
<dbReference type="KEGG" id="olu:OSTLU_88914"/>
<keyword evidence="3 6" id="KW-1133">Transmembrane helix</keyword>
<feature type="region of interest" description="Disordered" evidence="5">
    <location>
        <begin position="99"/>
        <end position="138"/>
    </location>
</feature>
<evidence type="ECO:0000256" key="5">
    <source>
        <dbReference type="SAM" id="MobiDB-lite"/>
    </source>
</evidence>
<dbReference type="GO" id="GO:0016020">
    <property type="term" value="C:membrane"/>
    <property type="evidence" value="ECO:0007669"/>
    <property type="project" value="UniProtKB-SubCell"/>
</dbReference>